<reference evidence="2" key="1">
    <citation type="journal article" date="2006" name="PLoS Biol.">
        <title>Macronuclear genome sequence of the ciliate Tetrahymena thermophila, a model eukaryote.</title>
        <authorList>
            <person name="Eisen J.A."/>
            <person name="Coyne R.S."/>
            <person name="Wu M."/>
            <person name="Wu D."/>
            <person name="Thiagarajan M."/>
            <person name="Wortman J.R."/>
            <person name="Badger J.H."/>
            <person name="Ren Q."/>
            <person name="Amedeo P."/>
            <person name="Jones K.M."/>
            <person name="Tallon L.J."/>
            <person name="Delcher A.L."/>
            <person name="Salzberg S.L."/>
            <person name="Silva J.C."/>
            <person name="Haas B.J."/>
            <person name="Majoros W.H."/>
            <person name="Farzad M."/>
            <person name="Carlton J.M."/>
            <person name="Smith R.K. Jr."/>
            <person name="Garg J."/>
            <person name="Pearlman R.E."/>
            <person name="Karrer K.M."/>
            <person name="Sun L."/>
            <person name="Manning G."/>
            <person name="Elde N.C."/>
            <person name="Turkewitz A.P."/>
            <person name="Asai D.J."/>
            <person name="Wilkes D.E."/>
            <person name="Wang Y."/>
            <person name="Cai H."/>
            <person name="Collins K."/>
            <person name="Stewart B.A."/>
            <person name="Lee S.R."/>
            <person name="Wilamowska K."/>
            <person name="Weinberg Z."/>
            <person name="Ruzzo W.L."/>
            <person name="Wloga D."/>
            <person name="Gaertig J."/>
            <person name="Frankel J."/>
            <person name="Tsao C.-C."/>
            <person name="Gorovsky M.A."/>
            <person name="Keeling P.J."/>
            <person name="Waller R.F."/>
            <person name="Patron N.J."/>
            <person name="Cherry J.M."/>
            <person name="Stover N.A."/>
            <person name="Krieger C.J."/>
            <person name="del Toro C."/>
            <person name="Ryder H.F."/>
            <person name="Williamson S.C."/>
            <person name="Barbeau R.A."/>
            <person name="Hamilton E.P."/>
            <person name="Orias E."/>
        </authorList>
    </citation>
    <scope>NUCLEOTIDE SEQUENCE [LARGE SCALE GENOMIC DNA]</scope>
    <source>
        <strain evidence="2">SB210</strain>
    </source>
</reference>
<accession>W7X3A3</accession>
<name>W7X3A3_TETTS</name>
<dbReference type="KEGG" id="tet:TTHERM_000998908"/>
<dbReference type="EMBL" id="GG662652">
    <property type="protein sequence ID" value="EWS73765.1"/>
    <property type="molecule type" value="Genomic_DNA"/>
</dbReference>
<protein>
    <submittedName>
        <fullName evidence="1">Uncharacterized protein</fullName>
    </submittedName>
</protein>
<organism evidence="1 2">
    <name type="scientific">Tetrahymena thermophila (strain SB210)</name>
    <dbReference type="NCBI Taxonomy" id="312017"/>
    <lineage>
        <taxon>Eukaryota</taxon>
        <taxon>Sar</taxon>
        <taxon>Alveolata</taxon>
        <taxon>Ciliophora</taxon>
        <taxon>Intramacronucleata</taxon>
        <taxon>Oligohymenophorea</taxon>
        <taxon>Hymenostomatida</taxon>
        <taxon>Tetrahymenina</taxon>
        <taxon>Tetrahymenidae</taxon>
        <taxon>Tetrahymena</taxon>
    </lineage>
</organism>
<dbReference type="Proteomes" id="UP000009168">
    <property type="component" value="Unassembled WGS sequence"/>
</dbReference>
<dbReference type="RefSeq" id="XP_012653696.1">
    <property type="nucleotide sequence ID" value="XM_012798242.1"/>
</dbReference>
<proteinExistence type="predicted"/>
<evidence type="ECO:0000313" key="2">
    <source>
        <dbReference type="Proteomes" id="UP000009168"/>
    </source>
</evidence>
<dbReference type="AlphaFoldDB" id="W7X3A3"/>
<keyword evidence="2" id="KW-1185">Reference proteome</keyword>
<evidence type="ECO:0000313" key="1">
    <source>
        <dbReference type="EMBL" id="EWS73765.1"/>
    </source>
</evidence>
<dbReference type="GeneID" id="24441342"/>
<dbReference type="InParanoid" id="W7X3A3"/>
<sequence>MQNIVLFIDNKYRYHLQNNQISFHKIIPIQIILQKKLFQSNFFSNMIFILNRISIKIIQIQIFQYKYTIKIDINLQLYISVNIKKTKEKIPYFRVSLNSLFQNTLYFEQNS</sequence>
<gene>
    <name evidence="1" type="ORF">TTHERM_000998908</name>
</gene>